<dbReference type="GO" id="GO:0008033">
    <property type="term" value="P:tRNA processing"/>
    <property type="evidence" value="ECO:0007669"/>
    <property type="project" value="UniProtKB-KW"/>
</dbReference>
<evidence type="ECO:0000259" key="7">
    <source>
        <dbReference type="SMART" id="SM01144"/>
    </source>
</evidence>
<evidence type="ECO:0000256" key="6">
    <source>
        <dbReference type="ARBA" id="ARBA00048718"/>
    </source>
</evidence>
<organism evidence="8 9">
    <name type="scientific">Symbiochloris irregularis</name>
    <dbReference type="NCBI Taxonomy" id="706552"/>
    <lineage>
        <taxon>Eukaryota</taxon>
        <taxon>Viridiplantae</taxon>
        <taxon>Chlorophyta</taxon>
        <taxon>core chlorophytes</taxon>
        <taxon>Trebouxiophyceae</taxon>
        <taxon>Trebouxiales</taxon>
        <taxon>Trebouxiaceae</taxon>
        <taxon>Symbiochloris</taxon>
    </lineage>
</organism>
<evidence type="ECO:0000256" key="1">
    <source>
        <dbReference type="ARBA" id="ARBA00012386"/>
    </source>
</evidence>
<reference evidence="8 9" key="1">
    <citation type="journal article" date="2024" name="Nat. Commun.">
        <title>Phylogenomics reveals the evolutionary origins of lichenization in chlorophyte algae.</title>
        <authorList>
            <person name="Puginier C."/>
            <person name="Libourel C."/>
            <person name="Otte J."/>
            <person name="Skaloud P."/>
            <person name="Haon M."/>
            <person name="Grisel S."/>
            <person name="Petersen M."/>
            <person name="Berrin J.G."/>
            <person name="Delaux P.M."/>
            <person name="Dal Grande F."/>
            <person name="Keller J."/>
        </authorList>
    </citation>
    <scope>NUCLEOTIDE SEQUENCE [LARGE SCALE GENOMIC DNA]</scope>
    <source>
        <strain evidence="8 9">SAG 2036</strain>
    </source>
</reference>
<dbReference type="EMBL" id="JALJOQ010000237">
    <property type="protein sequence ID" value="KAK9787988.1"/>
    <property type="molecule type" value="Genomic_DNA"/>
</dbReference>
<protein>
    <recommendedName>
        <fullName evidence="1">tRNA-uridine aminocarboxypropyltransferase</fullName>
        <ecNumber evidence="1">2.5.1.25</ecNumber>
    </recommendedName>
</protein>
<name>A0AAW1NNI6_9CHLO</name>
<keyword evidence="4" id="KW-0819">tRNA processing</keyword>
<sequence>MSFEDLPAVEDPPTYVREIRGCSKCGRPARVCVCSALPSQLIELTGSVLILQHPHEVRRSLGTVRLLPRCVSRLTIAVGRTIKGTSRKDAANIAGLIDGAVEQECPVLLLYPAKGATSLALFADSPSFGARLAAAHNHPSSTPPGRAYLLIALDGTWTNAREMFNALPPTWLGADGLVKLVQLPEPSANSSTVHLPEASTGLGTAAVSAGKGTAAQGGETLSLPCLIRPEPELSHVTTYEAISRAVAILEHWDPSQLQKCLAPLRMMTQLQAAFNPAIHAREQEYLAALQQRELSHQ</sequence>
<evidence type="ECO:0000256" key="3">
    <source>
        <dbReference type="ARBA" id="ARBA00022691"/>
    </source>
</evidence>
<dbReference type="EC" id="2.5.1.25" evidence="1"/>
<evidence type="ECO:0000256" key="4">
    <source>
        <dbReference type="ARBA" id="ARBA00022694"/>
    </source>
</evidence>
<evidence type="ECO:0000313" key="8">
    <source>
        <dbReference type="EMBL" id="KAK9787988.1"/>
    </source>
</evidence>
<dbReference type="SMART" id="SM01144">
    <property type="entry name" value="DTW"/>
    <property type="match status" value="1"/>
</dbReference>
<keyword evidence="2" id="KW-0808">Transferase</keyword>
<comment type="caution">
    <text evidence="8">The sequence shown here is derived from an EMBL/GenBank/DDBJ whole genome shotgun (WGS) entry which is preliminary data.</text>
</comment>
<evidence type="ECO:0000256" key="2">
    <source>
        <dbReference type="ARBA" id="ARBA00022679"/>
    </source>
</evidence>
<dbReference type="PANTHER" id="PTHR21392">
    <property type="entry name" value="TRNA-URIDINE AMINOCARBOXYPROPYLTRANSFERASE 2"/>
    <property type="match status" value="1"/>
</dbReference>
<dbReference type="InterPro" id="IPR039262">
    <property type="entry name" value="DTWD2/TAPT"/>
</dbReference>
<dbReference type="Pfam" id="PF03942">
    <property type="entry name" value="DTW"/>
    <property type="match status" value="1"/>
</dbReference>
<dbReference type="Proteomes" id="UP001465755">
    <property type="component" value="Unassembled WGS sequence"/>
</dbReference>
<evidence type="ECO:0000256" key="5">
    <source>
        <dbReference type="ARBA" id="ARBA00034489"/>
    </source>
</evidence>
<proteinExistence type="inferred from homology"/>
<dbReference type="InterPro" id="IPR005636">
    <property type="entry name" value="DTW"/>
</dbReference>
<comment type="similarity">
    <text evidence="5">Belongs to the TDD superfamily. DTWD2 family.</text>
</comment>
<dbReference type="GO" id="GO:0016432">
    <property type="term" value="F:tRNA-uridine aminocarboxypropyltransferase activity"/>
    <property type="evidence" value="ECO:0007669"/>
    <property type="project" value="UniProtKB-EC"/>
</dbReference>
<accession>A0AAW1NNI6</accession>
<feature type="domain" description="DTW" evidence="7">
    <location>
        <begin position="20"/>
        <end position="276"/>
    </location>
</feature>
<comment type="catalytic activity">
    <reaction evidence="6">
        <text>a uridine in tRNA + S-adenosyl-L-methionine = a 3-[(3S)-3-amino-3-carboxypropyl]uridine in tRNA + S-methyl-5'-thioadenosine + H(+)</text>
        <dbReference type="Rhea" id="RHEA:62432"/>
        <dbReference type="Rhea" id="RHEA-COMP:13339"/>
        <dbReference type="Rhea" id="RHEA-COMP:16092"/>
        <dbReference type="ChEBI" id="CHEBI:15378"/>
        <dbReference type="ChEBI" id="CHEBI:17509"/>
        <dbReference type="ChEBI" id="CHEBI:59789"/>
        <dbReference type="ChEBI" id="CHEBI:65315"/>
        <dbReference type="ChEBI" id="CHEBI:82930"/>
        <dbReference type="EC" id="2.5.1.25"/>
    </reaction>
</comment>
<keyword evidence="3" id="KW-0949">S-adenosyl-L-methionine</keyword>
<dbReference type="PANTHER" id="PTHR21392:SF0">
    <property type="entry name" value="TRNA-URIDINE AMINOCARBOXYPROPYLTRANSFERASE 2"/>
    <property type="match status" value="1"/>
</dbReference>
<keyword evidence="9" id="KW-1185">Reference proteome</keyword>
<evidence type="ECO:0000313" key="9">
    <source>
        <dbReference type="Proteomes" id="UP001465755"/>
    </source>
</evidence>
<dbReference type="AlphaFoldDB" id="A0AAW1NNI6"/>
<gene>
    <name evidence="8" type="ORF">WJX73_003228</name>
</gene>